<feature type="compositionally biased region" description="Polar residues" evidence="1">
    <location>
        <begin position="300"/>
        <end position="320"/>
    </location>
</feature>
<evidence type="ECO:0000313" key="4">
    <source>
        <dbReference type="Proteomes" id="UP000815325"/>
    </source>
</evidence>
<evidence type="ECO:0000256" key="1">
    <source>
        <dbReference type="SAM" id="MobiDB-lite"/>
    </source>
</evidence>
<protein>
    <recommendedName>
        <fullName evidence="2">Protein kinase domain-containing protein</fullName>
    </recommendedName>
</protein>
<evidence type="ECO:0000259" key="2">
    <source>
        <dbReference type="PROSITE" id="PS50011"/>
    </source>
</evidence>
<dbReference type="PANTHER" id="PTHR44329">
    <property type="entry name" value="SERINE/THREONINE-PROTEIN KINASE TNNI3K-RELATED"/>
    <property type="match status" value="1"/>
</dbReference>
<dbReference type="InterPro" id="IPR011009">
    <property type="entry name" value="Kinase-like_dom_sf"/>
</dbReference>
<feature type="compositionally biased region" description="Basic and acidic residues" evidence="1">
    <location>
        <begin position="183"/>
        <end position="200"/>
    </location>
</feature>
<sequence length="380" mass="41289">MPPELLSKGRLLPSSDVYAFGVLMWEVYTGEKVFKQLSDSEVILAVVTKRARPIFPSDCPSRYRFLAEKCWAEMHELRPSLKHIISELDNLQKKLCPDGPDSEPIPCRVFPTRQRMLEQYRQQIAVQQAQAAAQQVAHSPMTNGGGNSNMTRPPPRPGVVPLNQQGGPRIQSQSIDKHHRRIDSKDMSPHHTHSASEFHKSMGATAQGSGNLYKPQRSNKSFGASLTKSPLGAMASAGTRTYERAKSLHGHHPDLNTKSRPDDYPHPGDARGKAPSSPQISAQDQSPENGAPMDGPSKTIPANCNGQTRSLNSGAPTPSAANMPLHPSLMDDPASNSATPIVGQPAKRPSVLKPSASKRQHVPSPRQSGNRTSGGVRFEV</sequence>
<dbReference type="Gene3D" id="1.10.510.10">
    <property type="entry name" value="Transferase(Phosphotransferase) domain 1"/>
    <property type="match status" value="1"/>
</dbReference>
<accession>A0ABQ7G154</accession>
<gene>
    <name evidence="3" type="ORF">DUNSADRAFT_17768</name>
</gene>
<reference evidence="3" key="1">
    <citation type="submission" date="2017-08" db="EMBL/GenBank/DDBJ databases">
        <authorList>
            <person name="Polle J.E."/>
            <person name="Barry K."/>
            <person name="Cushman J."/>
            <person name="Schmutz J."/>
            <person name="Tran D."/>
            <person name="Hathwaick L.T."/>
            <person name="Yim W.C."/>
            <person name="Jenkins J."/>
            <person name="Mckie-Krisberg Z.M."/>
            <person name="Prochnik S."/>
            <person name="Lindquist E."/>
            <person name="Dockter R.B."/>
            <person name="Adam C."/>
            <person name="Molina H."/>
            <person name="Bunkerborg J."/>
            <person name="Jin E."/>
            <person name="Buchheim M."/>
            <person name="Magnuson J."/>
        </authorList>
    </citation>
    <scope>NUCLEOTIDE SEQUENCE</scope>
    <source>
        <strain evidence="3">CCAP 19/18</strain>
    </source>
</reference>
<dbReference type="InterPro" id="IPR000719">
    <property type="entry name" value="Prot_kinase_dom"/>
</dbReference>
<feature type="compositionally biased region" description="Polar residues" evidence="1">
    <location>
        <begin position="204"/>
        <end position="228"/>
    </location>
</feature>
<keyword evidence="4" id="KW-1185">Reference proteome</keyword>
<dbReference type="Pfam" id="PF07714">
    <property type="entry name" value="PK_Tyr_Ser-Thr"/>
    <property type="match status" value="1"/>
</dbReference>
<dbReference type="InterPro" id="IPR051681">
    <property type="entry name" value="Ser/Thr_Kinases-Pseudokinases"/>
</dbReference>
<feature type="compositionally biased region" description="Basic and acidic residues" evidence="1">
    <location>
        <begin position="249"/>
        <end position="272"/>
    </location>
</feature>
<proteinExistence type="predicted"/>
<dbReference type="Proteomes" id="UP000815325">
    <property type="component" value="Unassembled WGS sequence"/>
</dbReference>
<feature type="compositionally biased region" description="Polar residues" evidence="1">
    <location>
        <begin position="162"/>
        <end position="174"/>
    </location>
</feature>
<comment type="caution">
    <text evidence="3">The sequence shown here is derived from an EMBL/GenBank/DDBJ whole genome shotgun (WGS) entry which is preliminary data.</text>
</comment>
<name>A0ABQ7G154_DUNSA</name>
<dbReference type="EMBL" id="MU070320">
    <property type="protein sequence ID" value="KAF5828334.1"/>
    <property type="molecule type" value="Genomic_DNA"/>
</dbReference>
<organism evidence="3 4">
    <name type="scientific">Dunaliella salina</name>
    <name type="common">Green alga</name>
    <name type="synonym">Protococcus salinus</name>
    <dbReference type="NCBI Taxonomy" id="3046"/>
    <lineage>
        <taxon>Eukaryota</taxon>
        <taxon>Viridiplantae</taxon>
        <taxon>Chlorophyta</taxon>
        <taxon>core chlorophytes</taxon>
        <taxon>Chlorophyceae</taxon>
        <taxon>CS clade</taxon>
        <taxon>Chlamydomonadales</taxon>
        <taxon>Dunaliellaceae</taxon>
        <taxon>Dunaliella</taxon>
    </lineage>
</organism>
<dbReference type="InterPro" id="IPR001245">
    <property type="entry name" value="Ser-Thr/Tyr_kinase_cat_dom"/>
</dbReference>
<dbReference type="PROSITE" id="PS50011">
    <property type="entry name" value="PROTEIN_KINASE_DOM"/>
    <property type="match status" value="1"/>
</dbReference>
<dbReference type="SUPFAM" id="SSF56112">
    <property type="entry name" value="Protein kinase-like (PK-like)"/>
    <property type="match status" value="1"/>
</dbReference>
<evidence type="ECO:0000313" key="3">
    <source>
        <dbReference type="EMBL" id="KAF5828334.1"/>
    </source>
</evidence>
<feature type="domain" description="Protein kinase" evidence="2">
    <location>
        <begin position="1"/>
        <end position="95"/>
    </location>
</feature>
<feature type="region of interest" description="Disordered" evidence="1">
    <location>
        <begin position="249"/>
        <end position="380"/>
    </location>
</feature>
<dbReference type="PANTHER" id="PTHR44329:SF214">
    <property type="entry name" value="PROTEIN KINASE DOMAIN-CONTAINING PROTEIN"/>
    <property type="match status" value="1"/>
</dbReference>
<feature type="region of interest" description="Disordered" evidence="1">
    <location>
        <begin position="131"/>
        <end position="229"/>
    </location>
</feature>
<feature type="compositionally biased region" description="Polar residues" evidence="1">
    <location>
        <begin position="276"/>
        <end position="288"/>
    </location>
</feature>